<dbReference type="Proteomes" id="UP001203665">
    <property type="component" value="Unassembled WGS sequence"/>
</dbReference>
<evidence type="ECO:0000313" key="2">
    <source>
        <dbReference type="Proteomes" id="UP001203665"/>
    </source>
</evidence>
<comment type="caution">
    <text evidence="1">The sequence shown here is derived from an EMBL/GenBank/DDBJ whole genome shotgun (WGS) entry which is preliminary data.</text>
</comment>
<keyword evidence="2" id="KW-1185">Reference proteome</keyword>
<evidence type="ECO:0008006" key="3">
    <source>
        <dbReference type="Google" id="ProtNLM"/>
    </source>
</evidence>
<reference evidence="1" key="1">
    <citation type="submission" date="2022-06" db="EMBL/GenBank/DDBJ databases">
        <title>Alkalicoccobacillus porphyridii sp. nov., isolated from a marine red alga, Porphyridium purpureum and reclassification of Shouchella plakortidis and Shouchella gibsonii as Alkalicoccobacillus plakortidis comb. nov. and Alkalicoccobacillus gibsonii comb. nov.</title>
        <authorList>
            <person name="Kim K.H."/>
            <person name="Lee J.K."/>
            <person name="Han D.M."/>
            <person name="Baek J.H."/>
            <person name="Jeon C.O."/>
        </authorList>
    </citation>
    <scope>NUCLEOTIDE SEQUENCE</scope>
    <source>
        <strain evidence="1">DSM 19153</strain>
    </source>
</reference>
<dbReference type="EMBL" id="JAMQJY010000001">
    <property type="protein sequence ID" value="MCM2674345.1"/>
    <property type="molecule type" value="Genomic_DNA"/>
</dbReference>
<sequence length="280" mass="32484">MYLLNEALRIKQQQVSRQSYVIADGKIAYIKERMPYWKKWRVDLRNLVLAPAKIGMDEQFLEVETTEERNNLERSWIKQGVTTLAVSQQIKSERSLPTAYKNACLKMEQCSLDYVIGITIPFRLLNPSLLHQCRRLQIPFIQVEMNVDALLDGVPWTRLADALLTYPSMLIPKIKDLTNQKSSVELSWIRHCELVGISSVTPTLIWTKEHAQKSGLYPEKGELLVGSDADYLLYHQRMNHYMTRQARMVATSGNLDYDKDEPSCCFSKRTTFKSKRYVFP</sequence>
<protein>
    <recommendedName>
        <fullName evidence="3">Amidohydrolase family protein</fullName>
    </recommendedName>
</protein>
<accession>A0ABT0XEM5</accession>
<name>A0ABT0XEM5_9BACI</name>
<evidence type="ECO:0000313" key="1">
    <source>
        <dbReference type="EMBL" id="MCM2674345.1"/>
    </source>
</evidence>
<dbReference type="RefSeq" id="WP_251603863.1">
    <property type="nucleotide sequence ID" value="NZ_JAMQJY010000001.1"/>
</dbReference>
<gene>
    <name evidence="1" type="ORF">NDM98_01645</name>
</gene>
<organism evidence="1 2">
    <name type="scientific">Alkalicoccobacillus plakortidis</name>
    <dbReference type="NCBI Taxonomy" id="444060"/>
    <lineage>
        <taxon>Bacteria</taxon>
        <taxon>Bacillati</taxon>
        <taxon>Bacillota</taxon>
        <taxon>Bacilli</taxon>
        <taxon>Bacillales</taxon>
        <taxon>Bacillaceae</taxon>
        <taxon>Alkalicoccobacillus</taxon>
    </lineage>
</organism>
<dbReference type="SUPFAM" id="SSF51338">
    <property type="entry name" value="Composite domain of metallo-dependent hydrolases"/>
    <property type="match status" value="1"/>
</dbReference>
<proteinExistence type="predicted"/>
<dbReference type="InterPro" id="IPR011059">
    <property type="entry name" value="Metal-dep_hydrolase_composite"/>
</dbReference>